<dbReference type="PANTHER" id="PTHR32089">
    <property type="entry name" value="METHYL-ACCEPTING CHEMOTAXIS PROTEIN MCPB"/>
    <property type="match status" value="1"/>
</dbReference>
<dbReference type="EMBL" id="CP014342">
    <property type="protein sequence ID" value="AMX84645.1"/>
    <property type="molecule type" value="Genomic_DNA"/>
</dbReference>
<dbReference type="Gene3D" id="1.10.287.950">
    <property type="entry name" value="Methyl-accepting chemotaxis protein"/>
    <property type="match status" value="1"/>
</dbReference>
<name>A0ABM6AE55_9BACL</name>
<keyword evidence="6" id="KW-1185">Reference proteome</keyword>
<dbReference type="InterPro" id="IPR004089">
    <property type="entry name" value="MCPsignal_dom"/>
</dbReference>
<proteinExistence type="inferred from homology"/>
<evidence type="ECO:0000256" key="2">
    <source>
        <dbReference type="ARBA" id="ARBA00029447"/>
    </source>
</evidence>
<dbReference type="InterPro" id="IPR004090">
    <property type="entry name" value="Chemotax_Me-accpt_rcpt"/>
</dbReference>
<dbReference type="Pfam" id="PF00015">
    <property type="entry name" value="MCPsignal"/>
    <property type="match status" value="1"/>
</dbReference>
<dbReference type="PANTHER" id="PTHR32089:SF114">
    <property type="entry name" value="METHYL-ACCEPTING CHEMOTAXIS PROTEIN MCPB"/>
    <property type="match status" value="1"/>
</dbReference>
<dbReference type="SUPFAM" id="SSF58104">
    <property type="entry name" value="Methyl-accepting chemotaxis protein (MCP) signaling domain"/>
    <property type="match status" value="1"/>
</dbReference>
<gene>
    <name evidence="5" type="ORF">GS3922_13865</name>
</gene>
<sequence>MKSLEKRSEEIEKILDVISTIADQTNLLALNAAIEAARAGEHGKGFAVVADEVRKLAEQSQSSTKQIEELIGKIQQSTTEVVRYMSRVTENVEGGLHISTQTAQRFLQIVQNMKEVAPQIEEISAIAEQISAGTQQVTASAHQLAGIARENAATSEEVAASAEEQLASMEEITSSSQMLAKMAEDLRTSVQRFTL</sequence>
<evidence type="ECO:0000313" key="6">
    <source>
        <dbReference type="Proteomes" id="UP000076226"/>
    </source>
</evidence>
<accession>A0ABM6AE55</accession>
<comment type="similarity">
    <text evidence="2">Belongs to the methyl-accepting chemotaxis (MCP) protein family.</text>
</comment>
<evidence type="ECO:0000256" key="1">
    <source>
        <dbReference type="ARBA" id="ARBA00023224"/>
    </source>
</evidence>
<dbReference type="SMART" id="SM00283">
    <property type="entry name" value="MA"/>
    <property type="match status" value="1"/>
</dbReference>
<dbReference type="Proteomes" id="UP000076226">
    <property type="component" value="Chromosome"/>
</dbReference>
<protein>
    <recommendedName>
        <fullName evidence="4">Methyl-accepting transducer domain-containing protein</fullName>
    </recommendedName>
</protein>
<reference evidence="5 6" key="1">
    <citation type="submission" date="2016-02" db="EMBL/GenBank/DDBJ databases">
        <title>Complete genome sequence of Geobacillus subterraneus KCTC 3922T.</title>
        <authorList>
            <person name="Lee D.-W."/>
            <person name="Lee Y.-J."/>
            <person name="Lee S.-J."/>
            <person name="Park G.-S."/>
            <person name="Lee S.-J."/>
            <person name="Shin J.-H."/>
        </authorList>
    </citation>
    <scope>NUCLEOTIDE SEQUENCE [LARGE SCALE GENOMIC DNA]</scope>
    <source>
        <strain evidence="5 6">KCTC 3922</strain>
    </source>
</reference>
<keyword evidence="1 3" id="KW-0807">Transducer</keyword>
<dbReference type="PROSITE" id="PS50111">
    <property type="entry name" value="CHEMOTAXIS_TRANSDUC_2"/>
    <property type="match status" value="1"/>
</dbReference>
<organism evidence="5 6">
    <name type="scientific">Geobacillus subterraneus</name>
    <dbReference type="NCBI Taxonomy" id="129338"/>
    <lineage>
        <taxon>Bacteria</taxon>
        <taxon>Bacillati</taxon>
        <taxon>Bacillota</taxon>
        <taxon>Bacilli</taxon>
        <taxon>Bacillales</taxon>
        <taxon>Anoxybacillaceae</taxon>
        <taxon>Geobacillus</taxon>
    </lineage>
</organism>
<dbReference type="RefSeq" id="WP_063166825.1">
    <property type="nucleotide sequence ID" value="NZ_CP014342.1"/>
</dbReference>
<dbReference type="PRINTS" id="PR00260">
    <property type="entry name" value="CHEMTRNSDUCR"/>
</dbReference>
<evidence type="ECO:0000313" key="5">
    <source>
        <dbReference type="EMBL" id="AMX84645.1"/>
    </source>
</evidence>
<feature type="domain" description="Methyl-accepting transducer" evidence="4">
    <location>
        <begin position="1"/>
        <end position="145"/>
    </location>
</feature>
<evidence type="ECO:0000259" key="4">
    <source>
        <dbReference type="PROSITE" id="PS50111"/>
    </source>
</evidence>
<evidence type="ECO:0000256" key="3">
    <source>
        <dbReference type="PROSITE-ProRule" id="PRU00284"/>
    </source>
</evidence>